<dbReference type="SMART" id="SM01360">
    <property type="entry name" value="A2M"/>
    <property type="match status" value="1"/>
</dbReference>
<dbReference type="InterPro" id="IPR013783">
    <property type="entry name" value="Ig-like_fold"/>
</dbReference>
<dbReference type="InterPro" id="IPR041246">
    <property type="entry name" value="Bact_MG10"/>
</dbReference>
<dbReference type="Gene3D" id="2.60.40.1930">
    <property type="match status" value="1"/>
</dbReference>
<sequence length="1921" mass="215183">MNKNPFSLIMNVLCSIFSTLFGKIKWSSPIWLVYLKHKSKNSPQIFWGTTLLFIVLLGAGAYGAYWYNNLPKPIYITASITIPDITPNEENLVPSNVIIDFGIRNNEFIPQSVAPINLIGKEIDEGIEMNPQIAGKWSWNSDSQLIFIPAEDWPAGQKYTIHFAKNFFAPNANIESYDLSFTTKPFQASISEFKFYQDPVNAETRHAVATIEFNYPVNPKSLEKNTSVVFQTIKNGKADLTAESVSFSYTYDNNKRTAYLHSANIKIEDVSRYLLLTLNKNVSSSTDSAILGQAISKNLLIPDASNFLKVVSTSANIVRNDKDRPEQVLSIETSLGVDENEFNKSIHVYLLPQNYPATAAEPEKSNYEWRNPGEVTDNILSLSTPLPKEVIPSEQNYTTLHSFKFKAQTPRYLYIKIDKGMKGFGGFKLSNNYAAIVPVPEYPKEISFLHKGSLLALSGEKKLSVLIRGVPAVKYEFARVLPDNVNQLVTQTQGDFSNPYFINPSFNQQNISQIFSEIQQYDSSDLTRQQYTSLDLGKYLASEANASGPQGLFLLQATGWDVTNQYALDVKTSRLILITDLGMLVKDNNDGSHDVFINSITQGLPVAGATVTILGKNGLPILSRVTDEQGRANFPTLKDFIEDREPTVYLATLNNDVSFIPFNNYNRQLNFSKFDIGGIYTNDQDLQNLTAYLFSDRGIYRPGDTVHVGMIVKRAFAEPQPSGLPLQVTVVDARGTTIKDQKVTLNDTGYMELDFTTTANSPTGQYMVYLYLVKDNHPQSLLGSTSVRISEFQPDRMRITSSFDPKPFDGWSSPIDLKAKVDLWNLYGAPAANRRVSAKILLTPQRVQFDNYPDYIFADPLYDPKKPPKVFTDNLAEATTNENGQTEFNLNLERFEKATYQLTFFAEGFEAGSGRSVTTQTKTLVSPLPYFIGYKADGDLHFIKQNSFRNVNYIAINPQLGKEEVKDLKIQLISLRPVTTLVKKADGTYQYQSTIQSTVISTNPFEIKESGINYTLPTNTIGDYSLNVLDKDDTVLSQLQFSVVGTSQAPLAKNAELSIKLNKEEYQADEDIEIQITAPYTGSGLITIERDKVYAVHWFKTEAQNSVQTIRIPADFQGNGYVNVAFIRDWESPELFISPLSYSVAPFNVNHDKHNIKIGLKTPELARPGESFTIDYHTDKPGKIIVFAVDEGILQVANYATPDPLSFFFQKRALEVLTQQTVDQILPKFIQDREISAVGGDEGEAALASRLNPFKRKTDLPVVYWSGILDTDSTDRQLIYQIPDYFNGTIRVMAVAVANDSVGSSEVSAEVRGDFIISPNVPTFVAPGDEFEISASVANNIKDSGEHAQVEVELTASPELEVISSAKESLEISEGNEQTVYFKLRAKSLLGSASIAITAKSGDKSSKMDSTLSVRPTNPFTTYINSGKSQDSQKSLEVIQTLYPEHRKVEATISTSPLVLIFGLQRYLDNFPYGCTEQLTSKALPWLVMNSLPWFNSESGPIHEKINTTIQMLSQRQMSNGGFSYWPGLNDNSGNSFASVYAMHFLTEARAQGFNVPGEMFYNGINYLKELASRNPTDADTARIQAYAIYILTRNELVTTNYLANLQLYLQQDTSKNWLKDITAVYIAATYQLLKSYNEANQLISQYQPPTNNAFTTDFYDRNIADAQYLYLVAKHFPNLLPQVSDNILMNLVQAINNDEINTVLSGFSSLALGAYPQNESTELSDKLSMTEVLTNNQQRNIPTDQNNYQKLNIDETVKTIRFNNPDKQTFFYQLVQSGFDKVIPTEPLKQGIEIFREYRDEKGNVIDSATLGEEIEVHLQVRSLDNNYLSNIAIEDLLPGGFEVVRDSVKTDNMDYADVREDRVNFFGWVDLTVKELVYKIKATNVGKYIVPPPYAEAMYNPNTKARGSASVITVSREED</sequence>
<dbReference type="Pfam" id="PF00207">
    <property type="entry name" value="A2M"/>
    <property type="match status" value="1"/>
</dbReference>
<dbReference type="InterPro" id="IPR021868">
    <property type="entry name" value="Alpha_2_Macroglob_MG3"/>
</dbReference>
<dbReference type="InterPro" id="IPR002890">
    <property type="entry name" value="MG2"/>
</dbReference>
<dbReference type="InterPro" id="IPR051802">
    <property type="entry name" value="YfhM-like"/>
</dbReference>
<dbReference type="Pfam" id="PF01835">
    <property type="entry name" value="MG2"/>
    <property type="match status" value="1"/>
</dbReference>
<proteinExistence type="inferred from homology"/>
<dbReference type="CDD" id="cd02891">
    <property type="entry name" value="A2M_like"/>
    <property type="match status" value="1"/>
</dbReference>
<evidence type="ECO:0000313" key="4">
    <source>
        <dbReference type="Proteomes" id="UP000239239"/>
    </source>
</evidence>
<evidence type="ECO:0000256" key="1">
    <source>
        <dbReference type="ARBA" id="ARBA00010556"/>
    </source>
</evidence>
<dbReference type="Pfam" id="PF17972">
    <property type="entry name" value="bMG5"/>
    <property type="match status" value="1"/>
</dbReference>
<dbReference type="Pfam" id="PF11974">
    <property type="entry name" value="bMG3"/>
    <property type="match status" value="1"/>
</dbReference>
<name>A0A2S6F035_LEGPN</name>
<dbReference type="OrthoDB" id="9767116at2"/>
<dbReference type="InterPro" id="IPR001599">
    <property type="entry name" value="Macroglobln_a2"/>
</dbReference>
<dbReference type="InterPro" id="IPR008930">
    <property type="entry name" value="Terpenoid_cyclase/PrenylTrfase"/>
</dbReference>
<evidence type="ECO:0000313" key="3">
    <source>
        <dbReference type="EMBL" id="PPK30775.1"/>
    </source>
</evidence>
<dbReference type="PANTHER" id="PTHR40094">
    <property type="entry name" value="ALPHA-2-MACROGLOBULIN HOMOLOG"/>
    <property type="match status" value="1"/>
</dbReference>
<dbReference type="Proteomes" id="UP000239239">
    <property type="component" value="Unassembled WGS sequence"/>
</dbReference>
<dbReference type="Pfam" id="PF17973">
    <property type="entry name" value="bMG10"/>
    <property type="match status" value="1"/>
</dbReference>
<evidence type="ECO:0000256" key="2">
    <source>
        <dbReference type="ARBA" id="ARBA00022729"/>
    </source>
</evidence>
<dbReference type="Gene3D" id="1.50.10.20">
    <property type="match status" value="1"/>
</dbReference>
<dbReference type="Gene3D" id="2.60.40.3710">
    <property type="match status" value="1"/>
</dbReference>
<dbReference type="GO" id="GO:0004866">
    <property type="term" value="F:endopeptidase inhibitor activity"/>
    <property type="evidence" value="ECO:0007669"/>
    <property type="project" value="InterPro"/>
</dbReference>
<dbReference type="PANTHER" id="PTHR40094:SF1">
    <property type="entry name" value="UBIQUITIN DOMAIN-CONTAINING PROTEIN"/>
    <property type="match status" value="1"/>
</dbReference>
<dbReference type="RefSeq" id="WP_027227158.1">
    <property type="nucleotide sequence ID" value="NZ_CP017601.1"/>
</dbReference>
<dbReference type="Pfam" id="PF07703">
    <property type="entry name" value="A2M_BRD"/>
    <property type="match status" value="1"/>
</dbReference>
<protein>
    <submittedName>
        <fullName evidence="3">Alpha-2-macroglobulin</fullName>
    </submittedName>
</protein>
<gene>
    <name evidence="3" type="ORF">C3928_08405</name>
</gene>
<reference evidence="3 4" key="1">
    <citation type="submission" date="2018-02" db="EMBL/GenBank/DDBJ databases">
        <title>Draft genome sequences of four Legionella pneumophila clinical strains isolated in Ontario.</title>
        <authorList>
            <person name="Fortuna A."/>
            <person name="Ramnarine R."/>
            <person name="Li A."/>
            <person name="Frantz C."/>
            <person name="Mallo G."/>
        </authorList>
    </citation>
    <scope>NUCLEOTIDE SEQUENCE [LARGE SCALE GENOMIC DNA]</scope>
    <source>
        <strain evidence="3 4">LG61</strain>
    </source>
</reference>
<comment type="similarity">
    <text evidence="1">Belongs to the protease inhibitor I39 (alpha-2-macroglobulin) family. Bacterial alpha-2-macroglobulin subfamily.</text>
</comment>
<comment type="caution">
    <text evidence="3">The sequence shown here is derived from an EMBL/GenBank/DDBJ whole genome shotgun (WGS) entry which is preliminary data.</text>
</comment>
<dbReference type="InterPro" id="IPR011625">
    <property type="entry name" value="A2M_N_BRD"/>
</dbReference>
<dbReference type="SUPFAM" id="SSF48239">
    <property type="entry name" value="Terpenoid cyclases/Protein prenyltransferases"/>
    <property type="match status" value="1"/>
</dbReference>
<dbReference type="InterPro" id="IPR041203">
    <property type="entry name" value="Bact_A2M_MG5"/>
</dbReference>
<dbReference type="SMART" id="SM01359">
    <property type="entry name" value="A2M_N_2"/>
    <property type="match status" value="1"/>
</dbReference>
<organism evidence="3 4">
    <name type="scientific">Legionella pneumophila</name>
    <dbReference type="NCBI Taxonomy" id="446"/>
    <lineage>
        <taxon>Bacteria</taxon>
        <taxon>Pseudomonadati</taxon>
        <taxon>Pseudomonadota</taxon>
        <taxon>Gammaproteobacteria</taxon>
        <taxon>Legionellales</taxon>
        <taxon>Legionellaceae</taxon>
        <taxon>Legionella</taxon>
    </lineage>
</organism>
<accession>A0A2S6F035</accession>
<keyword evidence="2" id="KW-0732">Signal</keyword>
<dbReference type="Gene3D" id="2.60.40.10">
    <property type="entry name" value="Immunoglobulins"/>
    <property type="match status" value="1"/>
</dbReference>
<dbReference type="EMBL" id="PQWY01000011">
    <property type="protein sequence ID" value="PPK30775.1"/>
    <property type="molecule type" value="Genomic_DNA"/>
</dbReference>